<name>X0WPS0_9ZZZZ</name>
<comment type="caution">
    <text evidence="2">The sequence shown here is derived from an EMBL/GenBank/DDBJ whole genome shotgun (WGS) entry which is preliminary data.</text>
</comment>
<keyword evidence="1" id="KW-0145">Chemotaxis</keyword>
<evidence type="ECO:0000256" key="1">
    <source>
        <dbReference type="ARBA" id="ARBA00022500"/>
    </source>
</evidence>
<dbReference type="InterPro" id="IPR001689">
    <property type="entry name" value="Flag_FliM"/>
</dbReference>
<dbReference type="PRINTS" id="PR00955">
    <property type="entry name" value="FLGMOTORFLIM"/>
</dbReference>
<evidence type="ECO:0000313" key="2">
    <source>
        <dbReference type="EMBL" id="GAG32655.1"/>
    </source>
</evidence>
<dbReference type="SUPFAM" id="SSF103039">
    <property type="entry name" value="CheC-like"/>
    <property type="match status" value="1"/>
</dbReference>
<dbReference type="PANTHER" id="PTHR30034:SF6">
    <property type="entry name" value="YOP PROTEINS TRANSLOCATION PROTEIN Q"/>
    <property type="match status" value="1"/>
</dbReference>
<dbReference type="GO" id="GO:0009425">
    <property type="term" value="C:bacterial-type flagellum basal body"/>
    <property type="evidence" value="ECO:0007669"/>
    <property type="project" value="InterPro"/>
</dbReference>
<reference evidence="2" key="1">
    <citation type="journal article" date="2014" name="Front. Microbiol.">
        <title>High frequency of phylogenetically diverse reductive dehalogenase-homologous genes in deep subseafloor sedimentary metagenomes.</title>
        <authorList>
            <person name="Kawai M."/>
            <person name="Futagami T."/>
            <person name="Toyoda A."/>
            <person name="Takaki Y."/>
            <person name="Nishi S."/>
            <person name="Hori S."/>
            <person name="Arai W."/>
            <person name="Tsubouchi T."/>
            <person name="Morono Y."/>
            <person name="Uchiyama I."/>
            <person name="Ito T."/>
            <person name="Fujiyama A."/>
            <person name="Inagaki F."/>
            <person name="Takami H."/>
        </authorList>
    </citation>
    <scope>NUCLEOTIDE SEQUENCE</scope>
    <source>
        <strain evidence="2">Expedition CK06-06</strain>
    </source>
</reference>
<dbReference type="CDD" id="cd17908">
    <property type="entry name" value="FliM"/>
    <property type="match status" value="1"/>
</dbReference>
<dbReference type="AlphaFoldDB" id="X0WPS0"/>
<feature type="non-terminal residue" evidence="2">
    <location>
        <position position="171"/>
    </location>
</feature>
<dbReference type="InterPro" id="IPR028976">
    <property type="entry name" value="CheC-like_sf"/>
</dbReference>
<gene>
    <name evidence="2" type="ORF">S01H1_63074</name>
</gene>
<evidence type="ECO:0008006" key="3">
    <source>
        <dbReference type="Google" id="ProtNLM"/>
    </source>
</evidence>
<dbReference type="GO" id="GO:0071978">
    <property type="term" value="P:bacterial-type flagellum-dependent swarming motility"/>
    <property type="evidence" value="ECO:0007669"/>
    <property type="project" value="TreeGrafter"/>
</dbReference>
<protein>
    <recommendedName>
        <fullName evidence="3">Flagellar motor switch protein FliM</fullName>
    </recommendedName>
</protein>
<organism evidence="2">
    <name type="scientific">marine sediment metagenome</name>
    <dbReference type="NCBI Taxonomy" id="412755"/>
    <lineage>
        <taxon>unclassified sequences</taxon>
        <taxon>metagenomes</taxon>
        <taxon>ecological metagenomes</taxon>
    </lineage>
</organism>
<proteinExistence type="predicted"/>
<dbReference type="Gene3D" id="3.40.1550.10">
    <property type="entry name" value="CheC-like"/>
    <property type="match status" value="1"/>
</dbReference>
<dbReference type="PANTHER" id="PTHR30034">
    <property type="entry name" value="FLAGELLAR MOTOR SWITCH PROTEIN FLIM"/>
    <property type="match status" value="1"/>
</dbReference>
<accession>X0WPS0</accession>
<dbReference type="EMBL" id="BARS01041479">
    <property type="protein sequence ID" value="GAG32655.1"/>
    <property type="molecule type" value="Genomic_DNA"/>
</dbReference>
<dbReference type="GO" id="GO:0050918">
    <property type="term" value="P:positive chemotaxis"/>
    <property type="evidence" value="ECO:0007669"/>
    <property type="project" value="TreeGrafter"/>
</dbReference>
<dbReference type="GO" id="GO:0003774">
    <property type="term" value="F:cytoskeletal motor activity"/>
    <property type="evidence" value="ECO:0007669"/>
    <property type="project" value="InterPro"/>
</dbReference>
<dbReference type="Pfam" id="PF02154">
    <property type="entry name" value="FliM"/>
    <property type="match status" value="1"/>
</dbReference>
<sequence length="171" mass="18125">MGSVLSQDEVDSLLNGISDGKVKTETDTPERGEGLKVYDFTSQAGPSLASMPALGTINERFVASSRASLSAATRSVIDVTISSAESVPFDEFSHSIPLPSSLNVFKMAPLKGFGLLVMEGPLVFAFVDTFFGGKGGGQVKPEGKDFTPIETRIIEKVIGIILGDLEHAWSD</sequence>